<dbReference type="InParanoid" id="A0A2P6NT49"/>
<evidence type="ECO:0000313" key="2">
    <source>
        <dbReference type="EMBL" id="PRP87149.1"/>
    </source>
</evidence>
<feature type="compositionally biased region" description="Basic and acidic residues" evidence="1">
    <location>
        <begin position="529"/>
        <end position="542"/>
    </location>
</feature>
<keyword evidence="3" id="KW-1185">Reference proteome</keyword>
<evidence type="ECO:0000256" key="1">
    <source>
        <dbReference type="SAM" id="MobiDB-lite"/>
    </source>
</evidence>
<feature type="region of interest" description="Disordered" evidence="1">
    <location>
        <begin position="475"/>
        <end position="571"/>
    </location>
</feature>
<sequence>MTINTSDEYLMVRDLFSLLLTSKRLHNLALGFFYRHIDVPADSVLWTTLNNQPDKGQLITHLTIRCHISEDLMEQYEEEREAAEQLPEVPMEIDREGGRVEETEDEEGEREDRMVIPERPYEDLKKGLCHCTQIKSLILEGTRCLTPPIINILSHNSMLTELELIIDDLLWMERKSDVDALFADTLRIIRISNPADHADYMLNRPSSEGAQNILSRISEMKNLEEIVLNIALDTCDALGDLEKNRWPNLRKMSWTWLKLQDFDEFLIAHPLLEDLSIRRRYSKRQPSKFKAEESQRFAGSLADLRCIVEKNSQGNLRPLQAIQIHDVLNFQAWSANLDQSNMFHMKHLEEFHLSLCQWWFGEVQASLWMILDLLPPGQIRVLGIPSVLLPEEGEWTEACVNQRKKLFSGLEKVVYYGRKLSDSAKEMITNTWPSATSNHGGVLVSGVNGKSKGDLVKLLLVTYTWTETSFLVRQHNTTKQQQNSKMSDHAKEEKHKDEHKKEEKEHKKDKKDKKDLTEDEKKAKAEKKAKKEAGLTEEEKKAKAEKKAKKGKEGKDKEGKHKEEKHKEEKK</sequence>
<accession>A0A2P6NT49</accession>
<feature type="compositionally biased region" description="Basic and acidic residues" evidence="1">
    <location>
        <begin position="551"/>
        <end position="571"/>
    </location>
</feature>
<dbReference type="EMBL" id="MDYQ01000022">
    <property type="protein sequence ID" value="PRP87149.1"/>
    <property type="molecule type" value="Genomic_DNA"/>
</dbReference>
<comment type="caution">
    <text evidence="2">The sequence shown here is derived from an EMBL/GenBank/DDBJ whole genome shotgun (WGS) entry which is preliminary data.</text>
</comment>
<evidence type="ECO:0000313" key="3">
    <source>
        <dbReference type="Proteomes" id="UP000241769"/>
    </source>
</evidence>
<dbReference type="SUPFAM" id="SSF52047">
    <property type="entry name" value="RNI-like"/>
    <property type="match status" value="1"/>
</dbReference>
<organism evidence="2 3">
    <name type="scientific">Planoprotostelium fungivorum</name>
    <dbReference type="NCBI Taxonomy" id="1890364"/>
    <lineage>
        <taxon>Eukaryota</taxon>
        <taxon>Amoebozoa</taxon>
        <taxon>Evosea</taxon>
        <taxon>Variosea</taxon>
        <taxon>Cavosteliida</taxon>
        <taxon>Cavosteliaceae</taxon>
        <taxon>Planoprotostelium</taxon>
    </lineage>
</organism>
<protein>
    <submittedName>
        <fullName evidence="2">Uncharacterized protein</fullName>
    </submittedName>
</protein>
<gene>
    <name evidence="2" type="ORF">PROFUN_01411</name>
</gene>
<proteinExistence type="predicted"/>
<feature type="compositionally biased region" description="Basic and acidic residues" evidence="1">
    <location>
        <begin position="486"/>
        <end position="523"/>
    </location>
</feature>
<name>A0A2P6NT49_9EUKA</name>
<feature type="compositionally biased region" description="Polar residues" evidence="1">
    <location>
        <begin position="475"/>
        <end position="485"/>
    </location>
</feature>
<dbReference type="AlphaFoldDB" id="A0A2P6NT49"/>
<dbReference type="Proteomes" id="UP000241769">
    <property type="component" value="Unassembled WGS sequence"/>
</dbReference>
<reference evidence="2 3" key="1">
    <citation type="journal article" date="2018" name="Genome Biol. Evol.">
        <title>Multiple Roots of Fruiting Body Formation in Amoebozoa.</title>
        <authorList>
            <person name="Hillmann F."/>
            <person name="Forbes G."/>
            <person name="Novohradska S."/>
            <person name="Ferling I."/>
            <person name="Riege K."/>
            <person name="Groth M."/>
            <person name="Westermann M."/>
            <person name="Marz M."/>
            <person name="Spaller T."/>
            <person name="Winckler T."/>
            <person name="Schaap P."/>
            <person name="Glockner G."/>
        </authorList>
    </citation>
    <scope>NUCLEOTIDE SEQUENCE [LARGE SCALE GENOMIC DNA]</scope>
    <source>
        <strain evidence="2 3">Jena</strain>
    </source>
</reference>